<keyword evidence="1" id="KW-1133">Transmembrane helix</keyword>
<protein>
    <submittedName>
        <fullName evidence="2">Uncharacterized protein</fullName>
    </submittedName>
</protein>
<organism evidence="2 3">
    <name type="scientific">Araneus ventricosus</name>
    <name type="common">Orbweaver spider</name>
    <name type="synonym">Epeira ventricosa</name>
    <dbReference type="NCBI Taxonomy" id="182803"/>
    <lineage>
        <taxon>Eukaryota</taxon>
        <taxon>Metazoa</taxon>
        <taxon>Ecdysozoa</taxon>
        <taxon>Arthropoda</taxon>
        <taxon>Chelicerata</taxon>
        <taxon>Arachnida</taxon>
        <taxon>Araneae</taxon>
        <taxon>Araneomorphae</taxon>
        <taxon>Entelegynae</taxon>
        <taxon>Araneoidea</taxon>
        <taxon>Araneidae</taxon>
        <taxon>Araneus</taxon>
    </lineage>
</organism>
<evidence type="ECO:0000313" key="3">
    <source>
        <dbReference type="Proteomes" id="UP000499080"/>
    </source>
</evidence>
<comment type="caution">
    <text evidence="2">The sequence shown here is derived from an EMBL/GenBank/DDBJ whole genome shotgun (WGS) entry which is preliminary data.</text>
</comment>
<name>A0A4Y2QSU6_ARAVE</name>
<dbReference type="EMBL" id="BGPR01014729">
    <property type="protein sequence ID" value="GBN66462.1"/>
    <property type="molecule type" value="Genomic_DNA"/>
</dbReference>
<keyword evidence="1" id="KW-0812">Transmembrane</keyword>
<sequence length="123" mass="14111">MKSQAEETVALKRSGIRERWPEKGSSSRLGITVTSSRSRPVVGRSCFHHLKKASSVLWRFVASMTVQPCSDTNLMEGPHYSTITTMGIFCLVYVLLRYYNVLLRYYNVLLRYYNVLLLGTVRV</sequence>
<keyword evidence="1" id="KW-0472">Membrane</keyword>
<accession>A0A4Y2QSU6</accession>
<proteinExistence type="predicted"/>
<gene>
    <name evidence="2" type="ORF">AVEN_251074_1</name>
</gene>
<feature type="transmembrane region" description="Helical" evidence="1">
    <location>
        <begin position="80"/>
        <end position="99"/>
    </location>
</feature>
<evidence type="ECO:0000256" key="1">
    <source>
        <dbReference type="SAM" id="Phobius"/>
    </source>
</evidence>
<dbReference type="AlphaFoldDB" id="A0A4Y2QSU6"/>
<evidence type="ECO:0000313" key="2">
    <source>
        <dbReference type="EMBL" id="GBN66462.1"/>
    </source>
</evidence>
<reference evidence="2 3" key="1">
    <citation type="journal article" date="2019" name="Sci. Rep.">
        <title>Orb-weaving spider Araneus ventricosus genome elucidates the spidroin gene catalogue.</title>
        <authorList>
            <person name="Kono N."/>
            <person name="Nakamura H."/>
            <person name="Ohtoshi R."/>
            <person name="Moran D.A.P."/>
            <person name="Shinohara A."/>
            <person name="Yoshida Y."/>
            <person name="Fujiwara M."/>
            <person name="Mori M."/>
            <person name="Tomita M."/>
            <person name="Arakawa K."/>
        </authorList>
    </citation>
    <scope>NUCLEOTIDE SEQUENCE [LARGE SCALE GENOMIC DNA]</scope>
</reference>
<keyword evidence="3" id="KW-1185">Reference proteome</keyword>
<dbReference type="Proteomes" id="UP000499080">
    <property type="component" value="Unassembled WGS sequence"/>
</dbReference>